<protein>
    <recommendedName>
        <fullName evidence="3">Integrase</fullName>
    </recommendedName>
</protein>
<organism evidence="1 2">
    <name type="scientific">Kitasatospora phosalacinea</name>
    <dbReference type="NCBI Taxonomy" id="2065"/>
    <lineage>
        <taxon>Bacteria</taxon>
        <taxon>Bacillati</taxon>
        <taxon>Actinomycetota</taxon>
        <taxon>Actinomycetes</taxon>
        <taxon>Kitasatosporales</taxon>
        <taxon>Streptomycetaceae</taxon>
        <taxon>Kitasatospora</taxon>
    </lineage>
</organism>
<evidence type="ECO:0008006" key="3">
    <source>
        <dbReference type="Google" id="ProtNLM"/>
    </source>
</evidence>
<accession>A0A9W6UNT3</accession>
<gene>
    <name evidence="1" type="ORF">Kpho01_18760</name>
</gene>
<evidence type="ECO:0000313" key="1">
    <source>
        <dbReference type="EMBL" id="GLW53865.1"/>
    </source>
</evidence>
<comment type="caution">
    <text evidence="1">The sequence shown here is derived from an EMBL/GenBank/DDBJ whole genome shotgun (WGS) entry which is preliminary data.</text>
</comment>
<proteinExistence type="predicted"/>
<name>A0A9W6UNT3_9ACTN</name>
<dbReference type="Proteomes" id="UP001165143">
    <property type="component" value="Unassembled WGS sequence"/>
</dbReference>
<dbReference type="AlphaFoldDB" id="A0A9W6UNT3"/>
<reference evidence="1" key="1">
    <citation type="submission" date="2023-02" db="EMBL/GenBank/DDBJ databases">
        <title>Kitasatospora phosalacinea NBRC 14362.</title>
        <authorList>
            <person name="Ichikawa N."/>
            <person name="Sato H."/>
            <person name="Tonouchi N."/>
        </authorList>
    </citation>
    <scope>NUCLEOTIDE SEQUENCE</scope>
    <source>
        <strain evidence="1">NBRC 14362</strain>
    </source>
</reference>
<dbReference type="EMBL" id="BSRX01000009">
    <property type="protein sequence ID" value="GLW53865.1"/>
    <property type="molecule type" value="Genomic_DNA"/>
</dbReference>
<sequence length="251" mass="26184">MGATTSLAVVLDGLSTAGLDTGCRHGVPWYVAQLGGHLVGALADSGRPLADGLARALDQVAGLHPECDLANPGTPSATVSIVRAGAATLDYLVLADSPIVFERGDEYTVKTDLRVDTVVPELRAETQRFATGTPEHAESVRRMVEAQRLTRNAPGGYWVAAGSGDAAGHALTGSVSLAGVQAVAVMSDGAARLVTDYQVATWADVFGILWERDASGLISAVREVEATDPDGRRWPRFKSGDDAAVAFCRLS</sequence>
<evidence type="ECO:0000313" key="2">
    <source>
        <dbReference type="Proteomes" id="UP001165143"/>
    </source>
</evidence>